<evidence type="ECO:0000256" key="1">
    <source>
        <dbReference type="SAM" id="Phobius"/>
    </source>
</evidence>
<keyword evidence="1" id="KW-0812">Transmembrane</keyword>
<gene>
    <name evidence="2" type="ORF">CIMIT_02650</name>
</gene>
<evidence type="ECO:0000313" key="3">
    <source>
        <dbReference type="Proteomes" id="UP000028780"/>
    </source>
</evidence>
<reference evidence="2 3" key="1">
    <citation type="submission" date="2014-08" db="EMBL/GenBank/DDBJ databases">
        <title>Complete genome sequence of Corynebacterium imitans DSM 44264, isolated from a five-month-old boy with suspected pharyngeal diphtheria.</title>
        <authorList>
            <person name="Mollmann S."/>
            <person name="Albersmeier A."/>
            <person name="Ruckert C."/>
            <person name="Tauch A."/>
        </authorList>
    </citation>
    <scope>NUCLEOTIDE SEQUENCE [LARGE SCALE GENOMIC DNA]</scope>
    <source>
        <strain evidence="2 3">DSM 44264</strain>
    </source>
</reference>
<dbReference type="Proteomes" id="UP000028780">
    <property type="component" value="Chromosome"/>
</dbReference>
<dbReference type="KEGG" id="cii:CIMIT_02650"/>
<dbReference type="AlphaFoldDB" id="A0A076NHU5"/>
<accession>A0A076NHU5</accession>
<dbReference type="eggNOG" id="ENOG5031HZD">
    <property type="taxonomic scope" value="Bacteria"/>
</dbReference>
<dbReference type="HOGENOM" id="CLU_1822143_0_0_11"/>
<keyword evidence="3" id="KW-1185">Reference proteome</keyword>
<dbReference type="EMBL" id="CP009211">
    <property type="protein sequence ID" value="AIJ32948.1"/>
    <property type="molecule type" value="Genomic_DNA"/>
</dbReference>
<feature type="transmembrane region" description="Helical" evidence="1">
    <location>
        <begin position="48"/>
        <end position="66"/>
    </location>
</feature>
<name>A0A076NHU5_9CORY</name>
<dbReference type="STRING" id="156978.CIMIT_02650"/>
<dbReference type="RefSeq" id="WP_038588737.1">
    <property type="nucleotide sequence ID" value="NZ_CP009211.1"/>
</dbReference>
<keyword evidence="1" id="KW-1133">Transmembrane helix</keyword>
<organism evidence="2 3">
    <name type="scientific">Corynebacterium imitans</name>
    <dbReference type="NCBI Taxonomy" id="156978"/>
    <lineage>
        <taxon>Bacteria</taxon>
        <taxon>Bacillati</taxon>
        <taxon>Actinomycetota</taxon>
        <taxon>Actinomycetes</taxon>
        <taxon>Mycobacteriales</taxon>
        <taxon>Corynebacteriaceae</taxon>
        <taxon>Corynebacterium</taxon>
    </lineage>
</organism>
<protein>
    <submittedName>
        <fullName evidence="2">Uncharacterized protein</fullName>
    </submittedName>
</protein>
<proteinExistence type="predicted"/>
<feature type="transmembrane region" description="Helical" evidence="1">
    <location>
        <begin position="12"/>
        <end position="36"/>
    </location>
</feature>
<dbReference type="OrthoDB" id="4426246at2"/>
<evidence type="ECO:0000313" key="2">
    <source>
        <dbReference type="EMBL" id="AIJ32948.1"/>
    </source>
</evidence>
<sequence>MKRGGGTTDRGLTWVKDFLIIILFLFAGLFYSALIFKDPVTQEAVLNLGAKVLGPSIPAAVAFYGVMKTLENTRKQDLLKEWHSNLRWATDLCASKEPEVVAIGVAAIDALDDAPFLGNNENDLVDSLIKQITKSWDSESR</sequence>
<keyword evidence="1" id="KW-0472">Membrane</keyword>